<comment type="caution">
    <text evidence="1">The sequence shown here is derived from an EMBL/GenBank/DDBJ whole genome shotgun (WGS) entry which is preliminary data.</text>
</comment>
<protein>
    <submittedName>
        <fullName evidence="1">Histidinol dehydrogenase</fullName>
    </submittedName>
</protein>
<name>A0A7Y9IXT7_9BURK</name>
<keyword evidence="2" id="KW-1185">Reference proteome</keyword>
<reference evidence="1 2" key="1">
    <citation type="submission" date="2020-07" db="EMBL/GenBank/DDBJ databases">
        <title>Genomic Encyclopedia of Type Strains, Phase IV (KMG-V): Genome sequencing to study the core and pangenomes of soil and plant-associated prokaryotes.</title>
        <authorList>
            <person name="Whitman W."/>
        </authorList>
    </citation>
    <scope>NUCLEOTIDE SEQUENCE [LARGE SCALE GENOMIC DNA]</scope>
    <source>
        <strain evidence="1 2">SAS40</strain>
    </source>
</reference>
<dbReference type="RefSeq" id="WP_179589019.1">
    <property type="nucleotide sequence ID" value="NZ_JACBYR010000002.1"/>
</dbReference>
<dbReference type="Proteomes" id="UP000542125">
    <property type="component" value="Unassembled WGS sequence"/>
</dbReference>
<proteinExistence type="predicted"/>
<accession>A0A7Y9IXT7</accession>
<dbReference type="AlphaFoldDB" id="A0A7Y9IXT7"/>
<dbReference type="EMBL" id="JACBYR010000002">
    <property type="protein sequence ID" value="NYE84997.1"/>
    <property type="molecule type" value="Genomic_DNA"/>
</dbReference>
<evidence type="ECO:0000313" key="1">
    <source>
        <dbReference type="EMBL" id="NYE84997.1"/>
    </source>
</evidence>
<sequence>MSDARSQLATRKELLLARASIERMEFAAHAGRVKSAATPSALIRLALPARVLGQQGPAIALSVFQNLRRYPIVSSAISMLLARVASGGVFKLAKLGGVAAVAMQAYKIWRAVNGPGGGRYY</sequence>
<gene>
    <name evidence="1" type="ORF">FHW18_004304</name>
</gene>
<evidence type="ECO:0000313" key="2">
    <source>
        <dbReference type="Proteomes" id="UP000542125"/>
    </source>
</evidence>
<organism evidence="1 2">
    <name type="scientific">Pigmentiphaga litoralis</name>
    <dbReference type="NCBI Taxonomy" id="516702"/>
    <lineage>
        <taxon>Bacteria</taxon>
        <taxon>Pseudomonadati</taxon>
        <taxon>Pseudomonadota</taxon>
        <taxon>Betaproteobacteria</taxon>
        <taxon>Burkholderiales</taxon>
        <taxon>Alcaligenaceae</taxon>
        <taxon>Pigmentiphaga</taxon>
    </lineage>
</organism>